<comment type="caution">
    <text evidence="2">The sequence shown here is derived from an EMBL/GenBank/DDBJ whole genome shotgun (WGS) entry which is preliminary data.</text>
</comment>
<reference evidence="2 3" key="1">
    <citation type="submission" date="2024-01" db="EMBL/GenBank/DDBJ databases">
        <title>The diversity of rhizobia nodulating Mimosa spp. in eleven states of Brazil covering several biomes is determined by host plant, location, and edaphic factors.</title>
        <authorList>
            <person name="Rouws L."/>
            <person name="Barauna A."/>
            <person name="Beukes C."/>
            <person name="De Faria S.M."/>
            <person name="Gross E."/>
            <person name="Dos Reis Junior F.B."/>
            <person name="Simon M."/>
            <person name="Maluk M."/>
            <person name="Odee D.W."/>
            <person name="Kenicer G."/>
            <person name="Young J.P.W."/>
            <person name="Reis V.M."/>
            <person name="Zilli J."/>
            <person name="James E.K."/>
        </authorList>
    </citation>
    <scope>NUCLEOTIDE SEQUENCE [LARGE SCALE GENOMIC DNA]</scope>
    <source>
        <strain evidence="2 3">JPY77</strain>
    </source>
</reference>
<name>A0ABU9QJY7_9BURK</name>
<dbReference type="EMBL" id="JAZHGC010000028">
    <property type="protein sequence ID" value="MEM5289736.1"/>
    <property type="molecule type" value="Genomic_DNA"/>
</dbReference>
<evidence type="ECO:0000313" key="3">
    <source>
        <dbReference type="Proteomes" id="UP001494588"/>
    </source>
</evidence>
<protein>
    <submittedName>
        <fullName evidence="2">Uncharacterized protein</fullName>
    </submittedName>
</protein>
<organism evidence="2 3">
    <name type="scientific">Paraburkholderia sabiae</name>
    <dbReference type="NCBI Taxonomy" id="273251"/>
    <lineage>
        <taxon>Bacteria</taxon>
        <taxon>Pseudomonadati</taxon>
        <taxon>Pseudomonadota</taxon>
        <taxon>Betaproteobacteria</taxon>
        <taxon>Burkholderiales</taxon>
        <taxon>Burkholderiaceae</taxon>
        <taxon>Paraburkholderia</taxon>
    </lineage>
</organism>
<sequence>MKLIDGNVKRGKVHREAREKGDQIPKSFLDESAIAAKNKLFGDKKAKRKPDSIAANIGYDR</sequence>
<feature type="compositionally biased region" description="Basic and acidic residues" evidence="1">
    <location>
        <begin position="14"/>
        <end position="23"/>
    </location>
</feature>
<dbReference type="Proteomes" id="UP001494588">
    <property type="component" value="Unassembled WGS sequence"/>
</dbReference>
<gene>
    <name evidence="2" type="ORF">V4C55_28845</name>
</gene>
<proteinExistence type="predicted"/>
<evidence type="ECO:0000256" key="1">
    <source>
        <dbReference type="SAM" id="MobiDB-lite"/>
    </source>
</evidence>
<accession>A0ABU9QJY7</accession>
<keyword evidence="3" id="KW-1185">Reference proteome</keyword>
<evidence type="ECO:0000313" key="2">
    <source>
        <dbReference type="EMBL" id="MEM5289736.1"/>
    </source>
</evidence>
<feature type="region of interest" description="Disordered" evidence="1">
    <location>
        <begin position="1"/>
        <end position="24"/>
    </location>
</feature>